<comment type="similarity">
    <text evidence="1">Belongs to the universal stress protein A family.</text>
</comment>
<evidence type="ECO:0000313" key="3">
    <source>
        <dbReference type="EMBL" id="MBA9051561.1"/>
    </source>
</evidence>
<evidence type="ECO:0000256" key="1">
    <source>
        <dbReference type="ARBA" id="ARBA00008791"/>
    </source>
</evidence>
<dbReference type="InterPro" id="IPR006015">
    <property type="entry name" value="Universal_stress_UspA"/>
</dbReference>
<feature type="domain" description="UspA" evidence="2">
    <location>
        <begin position="7"/>
        <end position="142"/>
    </location>
</feature>
<dbReference type="PANTHER" id="PTHR46553">
    <property type="entry name" value="ADENINE NUCLEOTIDE ALPHA HYDROLASES-LIKE SUPERFAMILY PROTEIN"/>
    <property type="match status" value="1"/>
</dbReference>
<reference evidence="3 4" key="1">
    <citation type="submission" date="2020-08" db="EMBL/GenBank/DDBJ databases">
        <title>Sequencing the genomes of 1000 actinobacteria strains.</title>
        <authorList>
            <person name="Klenk H.-P."/>
        </authorList>
    </citation>
    <scope>NUCLEOTIDE SEQUENCE [LARGE SCALE GENOMIC DNA]</scope>
    <source>
        <strain evidence="3 4">DSM 41827</strain>
    </source>
</reference>
<sequence length="288" mass="30219">MRTMTLPLVVGVDGSDCSLLAVDWAADEAVRLGVPLRLVHASLWERYEGRLPSLGSEPSAPHVMAEHIVASATERVRRRAPDLKVDSAVLAEDPVAALLAEGDNALAVVTGSRGRGELKGLLLGSVGLAVAGRASGPVIVVRGDAAGLGGTHERVLLGVGEPGTSDTAARFALREAAARRCVLDAVRTWRRSGDRAEDGAAPDHEDEAAELIDKLLQAPLGEHPDVRVARTVLEGPPGKVLLHRSAAADLLVVGVRRERGHAGLQLGRVAHRLLHHAKCPVAVVPQLP</sequence>
<dbReference type="PANTHER" id="PTHR46553:SF3">
    <property type="entry name" value="ADENINE NUCLEOTIDE ALPHA HYDROLASES-LIKE SUPERFAMILY PROTEIN"/>
    <property type="match status" value="1"/>
</dbReference>
<protein>
    <submittedName>
        <fullName evidence="3">Nucleotide-binding universal stress UspA family protein</fullName>
    </submittedName>
</protein>
<name>A0A7W3NJ97_STRMR</name>
<accession>A0A7W3NJ97</accession>
<dbReference type="Proteomes" id="UP000577386">
    <property type="component" value="Unassembled WGS sequence"/>
</dbReference>
<dbReference type="PRINTS" id="PR01438">
    <property type="entry name" value="UNVRSLSTRESS"/>
</dbReference>
<dbReference type="Pfam" id="PF00582">
    <property type="entry name" value="Usp"/>
    <property type="match status" value="2"/>
</dbReference>
<comment type="caution">
    <text evidence="3">The sequence shown here is derived from an EMBL/GenBank/DDBJ whole genome shotgun (WGS) entry which is preliminary data.</text>
</comment>
<keyword evidence="4" id="KW-1185">Reference proteome</keyword>
<dbReference type="Gene3D" id="3.40.50.620">
    <property type="entry name" value="HUPs"/>
    <property type="match status" value="2"/>
</dbReference>
<organism evidence="3 4">
    <name type="scientific">Streptomyces murinus</name>
    <dbReference type="NCBI Taxonomy" id="33900"/>
    <lineage>
        <taxon>Bacteria</taxon>
        <taxon>Bacillati</taxon>
        <taxon>Actinomycetota</taxon>
        <taxon>Actinomycetes</taxon>
        <taxon>Kitasatosporales</taxon>
        <taxon>Streptomycetaceae</taxon>
        <taxon>Streptomyces</taxon>
    </lineage>
</organism>
<feature type="domain" description="UspA" evidence="2">
    <location>
        <begin position="153"/>
        <end position="285"/>
    </location>
</feature>
<proteinExistence type="inferred from homology"/>
<dbReference type="SUPFAM" id="SSF52402">
    <property type="entry name" value="Adenine nucleotide alpha hydrolases-like"/>
    <property type="match status" value="2"/>
</dbReference>
<dbReference type="EMBL" id="JACJIJ010000002">
    <property type="protein sequence ID" value="MBA9051561.1"/>
    <property type="molecule type" value="Genomic_DNA"/>
</dbReference>
<gene>
    <name evidence="3" type="ORF">HDA42_000739</name>
</gene>
<evidence type="ECO:0000259" key="2">
    <source>
        <dbReference type="Pfam" id="PF00582"/>
    </source>
</evidence>
<dbReference type="InterPro" id="IPR006016">
    <property type="entry name" value="UspA"/>
</dbReference>
<evidence type="ECO:0000313" key="4">
    <source>
        <dbReference type="Proteomes" id="UP000577386"/>
    </source>
</evidence>
<dbReference type="AlphaFoldDB" id="A0A7W3NJ97"/>
<dbReference type="InterPro" id="IPR014729">
    <property type="entry name" value="Rossmann-like_a/b/a_fold"/>
</dbReference>